<name>A0A396GXE2_MEDTR</name>
<evidence type="ECO:0000313" key="2">
    <source>
        <dbReference type="EMBL" id="RHN44114.1"/>
    </source>
</evidence>
<feature type="transmembrane region" description="Helical" evidence="1">
    <location>
        <begin position="49"/>
        <end position="69"/>
    </location>
</feature>
<dbReference type="Proteomes" id="UP000265566">
    <property type="component" value="Chromosome 7"/>
</dbReference>
<feature type="transmembrane region" description="Helical" evidence="1">
    <location>
        <begin position="19"/>
        <end position="37"/>
    </location>
</feature>
<sequence>MYIICSYELFFIANRYRDIAMSSMTLFLILVIFPILYNLSDDRNFMAKYNVVLTVFVVLLVSCFQIMLVSITRSRPIDNSVFGILFLLELSSATSIVEVSYLSWTAAIIVAIFWGITLAWLVKSNWEVISKEDIVFSEEIKKFIAIVSEGIKRFLAIIVVLYITCTFIFFITCTIRSIFDYFDL</sequence>
<gene>
    <name evidence="2" type="ORF">MtrunA17_Chr7g0215811</name>
</gene>
<feature type="transmembrane region" description="Helical" evidence="1">
    <location>
        <begin position="103"/>
        <end position="122"/>
    </location>
</feature>
<dbReference type="Gramene" id="rna38173">
    <property type="protein sequence ID" value="RHN44114.1"/>
    <property type="gene ID" value="gene38173"/>
</dbReference>
<keyword evidence="1" id="KW-1133">Transmembrane helix</keyword>
<keyword evidence="1" id="KW-0812">Transmembrane</keyword>
<feature type="transmembrane region" description="Helical" evidence="1">
    <location>
        <begin position="154"/>
        <end position="179"/>
    </location>
</feature>
<comment type="caution">
    <text evidence="2">The sequence shown here is derived from an EMBL/GenBank/DDBJ whole genome shotgun (WGS) entry which is preliminary data.</text>
</comment>
<reference evidence="2" key="1">
    <citation type="journal article" date="2018" name="Nat. Plants">
        <title>Whole-genome landscape of Medicago truncatula symbiotic genes.</title>
        <authorList>
            <person name="Pecrix Y."/>
            <person name="Gamas P."/>
            <person name="Carrere S."/>
        </authorList>
    </citation>
    <scope>NUCLEOTIDE SEQUENCE</scope>
    <source>
        <tissue evidence="2">Leaves</tissue>
    </source>
</reference>
<dbReference type="AlphaFoldDB" id="A0A396GXE2"/>
<organism evidence="2">
    <name type="scientific">Medicago truncatula</name>
    <name type="common">Barrel medic</name>
    <name type="synonym">Medicago tribuloides</name>
    <dbReference type="NCBI Taxonomy" id="3880"/>
    <lineage>
        <taxon>Eukaryota</taxon>
        <taxon>Viridiplantae</taxon>
        <taxon>Streptophyta</taxon>
        <taxon>Embryophyta</taxon>
        <taxon>Tracheophyta</taxon>
        <taxon>Spermatophyta</taxon>
        <taxon>Magnoliopsida</taxon>
        <taxon>eudicotyledons</taxon>
        <taxon>Gunneridae</taxon>
        <taxon>Pentapetalae</taxon>
        <taxon>rosids</taxon>
        <taxon>fabids</taxon>
        <taxon>Fabales</taxon>
        <taxon>Fabaceae</taxon>
        <taxon>Papilionoideae</taxon>
        <taxon>50 kb inversion clade</taxon>
        <taxon>NPAAA clade</taxon>
        <taxon>Hologalegina</taxon>
        <taxon>IRL clade</taxon>
        <taxon>Trifolieae</taxon>
        <taxon>Medicago</taxon>
    </lineage>
</organism>
<proteinExistence type="predicted"/>
<accession>A0A396GXE2</accession>
<keyword evidence="1" id="KW-0472">Membrane</keyword>
<dbReference type="EMBL" id="PSQE01000007">
    <property type="protein sequence ID" value="RHN44114.1"/>
    <property type="molecule type" value="Genomic_DNA"/>
</dbReference>
<protein>
    <recommendedName>
        <fullName evidence="3">Transmembrane protein</fullName>
    </recommendedName>
</protein>
<evidence type="ECO:0008006" key="3">
    <source>
        <dbReference type="Google" id="ProtNLM"/>
    </source>
</evidence>
<evidence type="ECO:0000256" key="1">
    <source>
        <dbReference type="SAM" id="Phobius"/>
    </source>
</evidence>